<dbReference type="PROSITE" id="PS00626">
    <property type="entry name" value="RCC1_2"/>
    <property type="match status" value="2"/>
</dbReference>
<feature type="compositionally biased region" description="Low complexity" evidence="4">
    <location>
        <begin position="82"/>
        <end position="92"/>
    </location>
</feature>
<dbReference type="InterPro" id="IPR000408">
    <property type="entry name" value="Reg_chr_condens"/>
</dbReference>
<feature type="compositionally biased region" description="Polar residues" evidence="4">
    <location>
        <begin position="379"/>
        <end position="390"/>
    </location>
</feature>
<sequence length="1004" mass="110953">MSIYSFGLGINGELGQGDTCESLDLPKKIQFFSDINKKVKKISCGSYHTVFITDDEELYLTGIGQDPKTGSTLFALDSTLSKSTSSPLSLSKNGASSGVVDNKGARIPHSLSTRSLLKPSNSQEERQLQGALDEFHEVVKTNGPPSGGSTPPLSSGGGSGSGTPTTPPPLTVSMTQQNIEYVKPRTIPTHIPLSFIDRNHPANKIKQVSLGNYHIVILTEGGNVWSWGTNTYGQLGIGSTTHSNHPKMVELKCVKSIATGVKHTAAINEWGELYMWGINEQGELGLGDTNNRLSPTRVSRLKSEFMQRNFLRQLNVLNNVYYKSFMSIATPSDPAITQQLLFLSNQGSGSGSDKSGSADKGAGTLSASGGGGGGLSSSRDLNSTASSGNLSPVVGPTPITTGGSSHSTPNLMSGSGTIRSRSTSMATIRGFLGLNAMANTSIEDNVSVTEEEVIGIFSDIRSLIKSTQILLSKLDQRIDTYDPEIQILGDIFLEESVLSSYRCYIPFSDNYNSACMTLFNVKRRSEKVATLLKECEKRSQTYGVKLDSDIVHSIDLKSLLLSPLQNIPRIFMMLGELSMSTSPKHKDIELLNQSAGKFQVLFERINQNFQFVEAIEILNCSSNEYGNPQVMGGSLKQLVEKLTHHNISDPYFVNVFLLTFRNFSKPLELLDLLIEKYEKYPVARGRVVNVLSNWIINYFYDFENDPIQTIIDPPDHHPEQLSQKLEKFLQNSITDKLLNSAKAPYEAQRKKDFSTRYNAISVIIPTVVTPPTISLLDFSPIDICQTLTILNHLYYAKIDRRELLNQRWTKKKAPNIQASTDHFNRVSQLVVTEIVQCKNSKSRATVIAHFLAIAQGCFELNNFTGVAAIIYGLNNATVSKLKKTWSKLSKDSFNTYEYLEKIVTPMKNYISLRHIMATVQPPCTPFIGTYLKDLTFIEDGNPPQIGGLINFYKQRKISEVIFQIQQFQQVLYTNITPNITIRDYLLAAPLLEEKKAQSMASGYE</sequence>
<dbReference type="Gene3D" id="1.10.840.10">
    <property type="entry name" value="Ras guanine-nucleotide exchange factors catalytic domain"/>
    <property type="match status" value="1"/>
</dbReference>
<dbReference type="GO" id="GO:0007265">
    <property type="term" value="P:Ras protein signal transduction"/>
    <property type="evidence" value="ECO:0007669"/>
    <property type="project" value="TreeGrafter"/>
</dbReference>
<dbReference type="InterPro" id="IPR036964">
    <property type="entry name" value="RASGEF_cat_dom_sf"/>
</dbReference>
<feature type="repeat" description="RCC1" evidence="3">
    <location>
        <begin position="271"/>
        <end position="333"/>
    </location>
</feature>
<dbReference type="Pfam" id="PF00415">
    <property type="entry name" value="RCC1"/>
    <property type="match status" value="3"/>
</dbReference>
<dbReference type="OMA" id="IAMGNFH"/>
<dbReference type="STRING" id="1054147.F4QDN8"/>
<dbReference type="InterPro" id="IPR035899">
    <property type="entry name" value="DBL_dom_sf"/>
</dbReference>
<dbReference type="InterPro" id="IPR009091">
    <property type="entry name" value="RCC1/BLIP-II"/>
</dbReference>
<feature type="region of interest" description="Disordered" evidence="4">
    <location>
        <begin position="82"/>
        <end position="105"/>
    </location>
</feature>
<dbReference type="PROSITE" id="PS50010">
    <property type="entry name" value="DH_2"/>
    <property type="match status" value="1"/>
</dbReference>
<dbReference type="GO" id="GO:0005085">
    <property type="term" value="F:guanyl-nucleotide exchange factor activity"/>
    <property type="evidence" value="ECO:0007669"/>
    <property type="project" value="UniProtKB-KW"/>
</dbReference>
<dbReference type="InterPro" id="IPR000219">
    <property type="entry name" value="DH_dom"/>
</dbReference>
<keyword evidence="1 2" id="KW-0344">Guanine-nucleotide releasing factor</keyword>
<feature type="repeat" description="RCC1" evidence="3">
    <location>
        <begin position="222"/>
        <end position="270"/>
    </location>
</feature>
<dbReference type="GeneID" id="14866253"/>
<feature type="compositionally biased region" description="Low complexity" evidence="4">
    <location>
        <begin position="143"/>
        <end position="154"/>
    </location>
</feature>
<dbReference type="Pfam" id="PF00618">
    <property type="entry name" value="RasGEF_N"/>
    <property type="match status" value="1"/>
</dbReference>
<dbReference type="SUPFAM" id="SSF48366">
    <property type="entry name" value="Ras GEF"/>
    <property type="match status" value="1"/>
</dbReference>
<gene>
    <name evidence="8" type="primary">gefC</name>
    <name evidence="8" type="ORF">DFA_11596</name>
</gene>
<dbReference type="SUPFAM" id="SSF50985">
    <property type="entry name" value="RCC1/BLIP-II"/>
    <property type="match status" value="1"/>
</dbReference>
<reference evidence="9" key="1">
    <citation type="journal article" date="2011" name="Genome Res.">
        <title>Phylogeny-wide analysis of social amoeba genomes highlights ancient origins for complex intercellular communication.</title>
        <authorList>
            <person name="Heidel A.J."/>
            <person name="Lawal H.M."/>
            <person name="Felder M."/>
            <person name="Schilde C."/>
            <person name="Helps N.R."/>
            <person name="Tunggal B."/>
            <person name="Rivero F."/>
            <person name="John U."/>
            <person name="Schleicher M."/>
            <person name="Eichinger L."/>
            <person name="Platzer M."/>
            <person name="Noegel A.A."/>
            <person name="Schaap P."/>
            <person name="Gloeckner G."/>
        </authorList>
    </citation>
    <scope>NUCLEOTIDE SEQUENCE [LARGE SCALE GENOMIC DNA]</scope>
    <source>
        <strain evidence="9">SH3</strain>
    </source>
</reference>
<evidence type="ECO:0000256" key="1">
    <source>
        <dbReference type="ARBA" id="ARBA00022658"/>
    </source>
</evidence>
<feature type="domain" description="Ras-GEF" evidence="5">
    <location>
        <begin position="779"/>
        <end position="1001"/>
    </location>
</feature>
<evidence type="ECO:0000256" key="2">
    <source>
        <dbReference type="PROSITE-ProRule" id="PRU00168"/>
    </source>
</evidence>
<dbReference type="InterPro" id="IPR023578">
    <property type="entry name" value="Ras_GEF_dom_sf"/>
</dbReference>
<dbReference type="PROSITE" id="PS50012">
    <property type="entry name" value="RCC1_3"/>
    <property type="match status" value="3"/>
</dbReference>
<dbReference type="PANTHER" id="PTHR23113:SF160">
    <property type="entry name" value="RAS GUANINE NUCLEOTIDE EXCHANGE FACTOR C"/>
    <property type="match status" value="1"/>
</dbReference>
<proteinExistence type="predicted"/>
<feature type="domain" description="N-terminal Ras-GEF" evidence="7">
    <location>
        <begin position="626"/>
        <end position="745"/>
    </location>
</feature>
<protein>
    <submittedName>
        <fullName evidence="8">Regulator of chromosome condensation domain-containing protein</fullName>
    </submittedName>
</protein>
<dbReference type="RefSeq" id="XP_004350543.1">
    <property type="nucleotide sequence ID" value="XM_004350492.1"/>
</dbReference>
<evidence type="ECO:0000256" key="4">
    <source>
        <dbReference type="SAM" id="MobiDB-lite"/>
    </source>
</evidence>
<dbReference type="SMART" id="SM00229">
    <property type="entry name" value="RasGEFN"/>
    <property type="match status" value="1"/>
</dbReference>
<feature type="compositionally biased region" description="Polar residues" evidence="4">
    <location>
        <begin position="398"/>
        <end position="411"/>
    </location>
</feature>
<dbReference type="InterPro" id="IPR008937">
    <property type="entry name" value="Ras-like_GEF"/>
</dbReference>
<feature type="compositionally biased region" description="Low complexity" evidence="4">
    <location>
        <begin position="351"/>
        <end position="367"/>
    </location>
</feature>
<dbReference type="AlphaFoldDB" id="F4QDN8"/>
<dbReference type="CDD" id="cd06224">
    <property type="entry name" value="REM"/>
    <property type="match status" value="1"/>
</dbReference>
<dbReference type="SMART" id="SM00325">
    <property type="entry name" value="RhoGEF"/>
    <property type="match status" value="1"/>
</dbReference>
<dbReference type="Gene3D" id="1.20.870.10">
    <property type="entry name" value="Son of sevenless (SoS) protein Chain: S domain 1"/>
    <property type="match status" value="1"/>
</dbReference>
<evidence type="ECO:0000256" key="3">
    <source>
        <dbReference type="PROSITE-ProRule" id="PRU00235"/>
    </source>
</evidence>
<dbReference type="SMART" id="SM00147">
    <property type="entry name" value="RasGEF"/>
    <property type="match status" value="1"/>
</dbReference>
<organism evidence="8 9">
    <name type="scientific">Cavenderia fasciculata</name>
    <name type="common">Slime mold</name>
    <name type="synonym">Dictyostelium fasciculatum</name>
    <dbReference type="NCBI Taxonomy" id="261658"/>
    <lineage>
        <taxon>Eukaryota</taxon>
        <taxon>Amoebozoa</taxon>
        <taxon>Evosea</taxon>
        <taxon>Eumycetozoa</taxon>
        <taxon>Dictyostelia</taxon>
        <taxon>Acytosteliales</taxon>
        <taxon>Cavenderiaceae</taxon>
        <taxon>Cavenderia</taxon>
    </lineage>
</organism>
<evidence type="ECO:0000259" key="6">
    <source>
        <dbReference type="PROSITE" id="PS50010"/>
    </source>
</evidence>
<dbReference type="EMBL" id="GL883029">
    <property type="protein sequence ID" value="EGG13835.1"/>
    <property type="molecule type" value="Genomic_DNA"/>
</dbReference>
<dbReference type="Gene3D" id="1.20.900.10">
    <property type="entry name" value="Dbl homology (DH) domain"/>
    <property type="match status" value="1"/>
</dbReference>
<dbReference type="KEGG" id="dfa:DFA_11596"/>
<evidence type="ECO:0000313" key="8">
    <source>
        <dbReference type="EMBL" id="EGG13835.1"/>
    </source>
</evidence>
<evidence type="ECO:0000259" key="5">
    <source>
        <dbReference type="PROSITE" id="PS50009"/>
    </source>
</evidence>
<feature type="domain" description="DH" evidence="6">
    <location>
        <begin position="448"/>
        <end position="608"/>
    </location>
</feature>
<evidence type="ECO:0000259" key="7">
    <source>
        <dbReference type="PROSITE" id="PS50212"/>
    </source>
</evidence>
<name>F4QDN8_CACFS</name>
<dbReference type="SUPFAM" id="SSF48065">
    <property type="entry name" value="DBL homology domain (DH-domain)"/>
    <property type="match status" value="1"/>
</dbReference>
<dbReference type="GO" id="GO:0005886">
    <property type="term" value="C:plasma membrane"/>
    <property type="evidence" value="ECO:0007669"/>
    <property type="project" value="TreeGrafter"/>
</dbReference>
<dbReference type="InterPro" id="IPR001895">
    <property type="entry name" value="RASGEF_cat_dom"/>
</dbReference>
<dbReference type="OrthoDB" id="10254377at2759"/>
<dbReference type="InterPro" id="IPR000651">
    <property type="entry name" value="Ras-like_Gua-exchang_fac_N"/>
</dbReference>
<dbReference type="CDD" id="cd00155">
    <property type="entry name" value="RasGEF"/>
    <property type="match status" value="1"/>
</dbReference>
<accession>F4QDN8</accession>
<evidence type="ECO:0000313" key="9">
    <source>
        <dbReference type="Proteomes" id="UP000007797"/>
    </source>
</evidence>
<dbReference type="Proteomes" id="UP000007797">
    <property type="component" value="Unassembled WGS sequence"/>
</dbReference>
<keyword evidence="9" id="KW-1185">Reference proteome</keyword>
<dbReference type="PRINTS" id="PR00633">
    <property type="entry name" value="RCCNDNSATION"/>
</dbReference>
<feature type="region of interest" description="Disordered" evidence="4">
    <location>
        <begin position="138"/>
        <end position="171"/>
    </location>
</feature>
<dbReference type="PANTHER" id="PTHR23113">
    <property type="entry name" value="GUANINE NUCLEOTIDE EXCHANGE FACTOR"/>
    <property type="match status" value="1"/>
</dbReference>
<dbReference type="PROSITE" id="PS50212">
    <property type="entry name" value="RASGEF_NTER"/>
    <property type="match status" value="1"/>
</dbReference>
<dbReference type="PROSITE" id="PS50009">
    <property type="entry name" value="RASGEF_CAT"/>
    <property type="match status" value="1"/>
</dbReference>
<dbReference type="Pfam" id="PF00617">
    <property type="entry name" value="RasGEF"/>
    <property type="match status" value="1"/>
</dbReference>
<feature type="repeat" description="RCC1" evidence="3">
    <location>
        <begin position="1"/>
        <end position="55"/>
    </location>
</feature>
<dbReference type="Gene3D" id="2.130.10.30">
    <property type="entry name" value="Regulator of chromosome condensation 1/beta-lactamase-inhibitor protein II"/>
    <property type="match status" value="2"/>
</dbReference>
<feature type="region of interest" description="Disordered" evidence="4">
    <location>
        <begin position="347"/>
        <end position="420"/>
    </location>
</feature>
<dbReference type="Pfam" id="PF00621">
    <property type="entry name" value="RhoGEF"/>
    <property type="match status" value="1"/>
</dbReference>